<evidence type="ECO:0000256" key="2">
    <source>
        <dbReference type="HAMAP-Rule" id="MF_01477"/>
    </source>
</evidence>
<dbReference type="Gene3D" id="3.30.460.10">
    <property type="entry name" value="Beta Polymerase, domain 2"/>
    <property type="match status" value="1"/>
</dbReference>
<dbReference type="Pfam" id="PF02410">
    <property type="entry name" value="RsfS"/>
    <property type="match status" value="1"/>
</dbReference>
<dbReference type="GO" id="GO:0090071">
    <property type="term" value="P:negative regulation of ribosome biogenesis"/>
    <property type="evidence" value="ECO:0007669"/>
    <property type="project" value="UniProtKB-UniRule"/>
</dbReference>
<evidence type="ECO:0000256" key="1">
    <source>
        <dbReference type="ARBA" id="ARBA00010574"/>
    </source>
</evidence>
<dbReference type="GO" id="GO:0043023">
    <property type="term" value="F:ribosomal large subunit binding"/>
    <property type="evidence" value="ECO:0007669"/>
    <property type="project" value="TreeGrafter"/>
</dbReference>
<dbReference type="PANTHER" id="PTHR21043">
    <property type="entry name" value="IOJAP SUPERFAMILY ORTHOLOG"/>
    <property type="match status" value="1"/>
</dbReference>
<dbReference type="GO" id="GO:0005737">
    <property type="term" value="C:cytoplasm"/>
    <property type="evidence" value="ECO:0007669"/>
    <property type="project" value="UniProtKB-SubCell"/>
</dbReference>
<accession>A0A7C4CCG2</accession>
<dbReference type="GO" id="GO:0017148">
    <property type="term" value="P:negative regulation of translation"/>
    <property type="evidence" value="ECO:0007669"/>
    <property type="project" value="UniProtKB-UniRule"/>
</dbReference>
<dbReference type="NCBIfam" id="TIGR00090">
    <property type="entry name" value="rsfS_iojap_ybeB"/>
    <property type="match status" value="1"/>
</dbReference>
<proteinExistence type="inferred from homology"/>
<protein>
    <recommendedName>
        <fullName evidence="2">Ribosomal silencing factor RsfS</fullName>
    </recommendedName>
</protein>
<sequence>MNSERLARSLAMAAHRRLAENVTVLDLRGESVLADFFVIATAKSTIHARAIADDMIGRRLGVAERPHHSEGLDNGQWVLLDYVDVVVHIFLSDVREFYGLERLWGDAPRWAVGNGEESETRSRRTPHGL</sequence>
<gene>
    <name evidence="2 3" type="primary">rsfS</name>
    <name evidence="3" type="ORF">ENS41_08690</name>
</gene>
<dbReference type="AlphaFoldDB" id="A0A7C4CCG2"/>
<dbReference type="InterPro" id="IPR004394">
    <property type="entry name" value="Iojap/RsfS/C7orf30"/>
</dbReference>
<keyword evidence="2" id="KW-0810">Translation regulation</keyword>
<dbReference type="GO" id="GO:0042256">
    <property type="term" value="P:cytosolic ribosome assembly"/>
    <property type="evidence" value="ECO:0007669"/>
    <property type="project" value="UniProtKB-UniRule"/>
</dbReference>
<comment type="caution">
    <text evidence="3">The sequence shown here is derived from an EMBL/GenBank/DDBJ whole genome shotgun (WGS) entry which is preliminary data.</text>
</comment>
<comment type="subcellular location">
    <subcellularLocation>
        <location evidence="2">Cytoplasm</location>
    </subcellularLocation>
</comment>
<keyword evidence="2" id="KW-0963">Cytoplasm</keyword>
<dbReference type="InterPro" id="IPR043519">
    <property type="entry name" value="NT_sf"/>
</dbReference>
<dbReference type="PANTHER" id="PTHR21043:SF0">
    <property type="entry name" value="MITOCHONDRIAL ASSEMBLY OF RIBOSOMAL LARGE SUBUNIT PROTEIN 1"/>
    <property type="match status" value="1"/>
</dbReference>
<evidence type="ECO:0000313" key="3">
    <source>
        <dbReference type="EMBL" id="HGK29003.1"/>
    </source>
</evidence>
<dbReference type="HAMAP" id="MF_01477">
    <property type="entry name" value="Iojap_RsfS"/>
    <property type="match status" value="1"/>
</dbReference>
<organism evidence="3">
    <name type="scientific">candidate division WOR-3 bacterium</name>
    <dbReference type="NCBI Taxonomy" id="2052148"/>
    <lineage>
        <taxon>Bacteria</taxon>
        <taxon>Bacteria division WOR-3</taxon>
    </lineage>
</organism>
<reference evidence="3" key="1">
    <citation type="journal article" date="2020" name="mSystems">
        <title>Genome- and Community-Level Interaction Insights into Carbon Utilization and Element Cycling Functions of Hydrothermarchaeota in Hydrothermal Sediment.</title>
        <authorList>
            <person name="Zhou Z."/>
            <person name="Liu Y."/>
            <person name="Xu W."/>
            <person name="Pan J."/>
            <person name="Luo Z.H."/>
            <person name="Li M."/>
        </authorList>
    </citation>
    <scope>NUCLEOTIDE SEQUENCE [LARGE SCALE GENOMIC DNA]</scope>
    <source>
        <strain evidence="3">SpSt-488</strain>
    </source>
</reference>
<comment type="similarity">
    <text evidence="1 2">Belongs to the Iojap/RsfS family.</text>
</comment>
<dbReference type="SUPFAM" id="SSF81301">
    <property type="entry name" value="Nucleotidyltransferase"/>
    <property type="match status" value="1"/>
</dbReference>
<comment type="function">
    <text evidence="2">Functions as a ribosomal silencing factor. Interacts with ribosomal protein uL14 (rplN), blocking formation of intersubunit bridge B8. Prevents association of the 30S and 50S ribosomal subunits and the formation of functional ribosomes, thus repressing translation.</text>
</comment>
<dbReference type="EMBL" id="DSUT01000184">
    <property type="protein sequence ID" value="HGK29003.1"/>
    <property type="molecule type" value="Genomic_DNA"/>
</dbReference>
<comment type="subunit">
    <text evidence="2">Interacts with ribosomal protein uL14 (rplN).</text>
</comment>
<name>A0A7C4CCG2_UNCW3</name>
<keyword evidence="2" id="KW-0678">Repressor</keyword>